<keyword evidence="4" id="KW-1185">Reference proteome</keyword>
<protein>
    <submittedName>
        <fullName evidence="3">Uncharacterized protein</fullName>
    </submittedName>
</protein>
<dbReference type="EMBL" id="KN817553">
    <property type="protein sequence ID" value="KJA21964.1"/>
    <property type="molecule type" value="Genomic_DNA"/>
</dbReference>
<name>A0A0D2NSV7_HYPSF</name>
<proteinExistence type="predicted"/>
<gene>
    <name evidence="3" type="ORF">HYPSUDRAFT_55096</name>
</gene>
<feature type="signal peptide" evidence="2">
    <location>
        <begin position="1"/>
        <end position="15"/>
    </location>
</feature>
<organism evidence="3 4">
    <name type="scientific">Hypholoma sublateritium (strain FD-334 SS-4)</name>
    <dbReference type="NCBI Taxonomy" id="945553"/>
    <lineage>
        <taxon>Eukaryota</taxon>
        <taxon>Fungi</taxon>
        <taxon>Dikarya</taxon>
        <taxon>Basidiomycota</taxon>
        <taxon>Agaricomycotina</taxon>
        <taxon>Agaricomycetes</taxon>
        <taxon>Agaricomycetidae</taxon>
        <taxon>Agaricales</taxon>
        <taxon>Agaricineae</taxon>
        <taxon>Strophariaceae</taxon>
        <taxon>Hypholoma</taxon>
    </lineage>
</organism>
<sequence length="419" mass="46830">MAILCYLAGLLFSEAYPTAISASKMNLKNRINSRLSWCGRLEMSPEKWILSALLTGGVNDEAGVPGCEIETAYGLARCGFGDNLVHAIRTIPSQLPLQKFLSHWREYIKQSNKSFASIPKAFCPIDSQLWRLASPINLQICAFYNFEPTHLKFGHRSERLAHQAAFTPQSRRILLRFEWSDEQLLKKKFKNGIWEGVLLQMLFSNRNIVFDPHESQPLMVYDPVEHIMSTPYGIARLAGANRQSRKGKQWASISKRATKINLRHGRQSSVYPPGLVMDFKESSRSVAPAASHSKVDKQRRKTHVVGKQSPAPIAAGSKLAKPAHRSHQSPDFQYWAAQYLGGSTSADISPSPAPKSVPDKRPQIPSDNQLHILDLTEDEPLTAQQRRWLGLMDLTEESTGTTAGAASPNHPAPEIRRPH</sequence>
<reference evidence="4" key="1">
    <citation type="submission" date="2014-04" db="EMBL/GenBank/DDBJ databases">
        <title>Evolutionary Origins and Diversification of the Mycorrhizal Mutualists.</title>
        <authorList>
            <consortium name="DOE Joint Genome Institute"/>
            <consortium name="Mycorrhizal Genomics Consortium"/>
            <person name="Kohler A."/>
            <person name="Kuo A."/>
            <person name="Nagy L.G."/>
            <person name="Floudas D."/>
            <person name="Copeland A."/>
            <person name="Barry K.W."/>
            <person name="Cichocki N."/>
            <person name="Veneault-Fourrey C."/>
            <person name="LaButti K."/>
            <person name="Lindquist E.A."/>
            <person name="Lipzen A."/>
            <person name="Lundell T."/>
            <person name="Morin E."/>
            <person name="Murat C."/>
            <person name="Riley R."/>
            <person name="Ohm R."/>
            <person name="Sun H."/>
            <person name="Tunlid A."/>
            <person name="Henrissat B."/>
            <person name="Grigoriev I.V."/>
            <person name="Hibbett D.S."/>
            <person name="Martin F."/>
        </authorList>
    </citation>
    <scope>NUCLEOTIDE SEQUENCE [LARGE SCALE GENOMIC DNA]</scope>
    <source>
        <strain evidence="4">FD-334 SS-4</strain>
    </source>
</reference>
<dbReference type="Proteomes" id="UP000054270">
    <property type="component" value="Unassembled WGS sequence"/>
</dbReference>
<feature type="region of interest" description="Disordered" evidence="1">
    <location>
        <begin position="388"/>
        <end position="419"/>
    </location>
</feature>
<feature type="compositionally biased region" description="Low complexity" evidence="1">
    <location>
        <begin position="397"/>
        <end position="407"/>
    </location>
</feature>
<feature type="region of interest" description="Disordered" evidence="1">
    <location>
        <begin position="287"/>
        <end position="328"/>
    </location>
</feature>
<dbReference type="STRING" id="945553.A0A0D2NSV7"/>
<feature type="region of interest" description="Disordered" evidence="1">
    <location>
        <begin position="345"/>
        <end position="366"/>
    </location>
</feature>
<accession>A0A0D2NSV7</accession>
<dbReference type="AlphaFoldDB" id="A0A0D2NSV7"/>
<feature type="chain" id="PRO_5012452519" evidence="2">
    <location>
        <begin position="16"/>
        <end position="419"/>
    </location>
</feature>
<dbReference type="OrthoDB" id="3005703at2759"/>
<evidence type="ECO:0000256" key="2">
    <source>
        <dbReference type="SAM" id="SignalP"/>
    </source>
</evidence>
<evidence type="ECO:0000256" key="1">
    <source>
        <dbReference type="SAM" id="MobiDB-lite"/>
    </source>
</evidence>
<evidence type="ECO:0000313" key="3">
    <source>
        <dbReference type="EMBL" id="KJA21964.1"/>
    </source>
</evidence>
<evidence type="ECO:0000313" key="4">
    <source>
        <dbReference type="Proteomes" id="UP000054270"/>
    </source>
</evidence>
<keyword evidence="2" id="KW-0732">Signal</keyword>